<feature type="transmembrane region" description="Helical" evidence="12">
    <location>
        <begin position="342"/>
        <end position="366"/>
    </location>
</feature>
<organism evidence="13 14">
    <name type="scientific">Triparma laevis f. inornata</name>
    <dbReference type="NCBI Taxonomy" id="1714386"/>
    <lineage>
        <taxon>Eukaryota</taxon>
        <taxon>Sar</taxon>
        <taxon>Stramenopiles</taxon>
        <taxon>Ochrophyta</taxon>
        <taxon>Bolidophyceae</taxon>
        <taxon>Parmales</taxon>
        <taxon>Triparmaceae</taxon>
        <taxon>Triparma</taxon>
    </lineage>
</organism>
<proteinExistence type="predicted"/>
<dbReference type="InterPro" id="IPR008509">
    <property type="entry name" value="MOT2/MFSD5"/>
</dbReference>
<evidence type="ECO:0000313" key="14">
    <source>
        <dbReference type="Proteomes" id="UP001162640"/>
    </source>
</evidence>
<evidence type="ECO:0000256" key="4">
    <source>
        <dbReference type="ARBA" id="ARBA00022448"/>
    </source>
</evidence>
<keyword evidence="5" id="KW-1003">Cell membrane</keyword>
<feature type="transmembrane region" description="Helical" evidence="12">
    <location>
        <begin position="378"/>
        <end position="398"/>
    </location>
</feature>
<evidence type="ECO:0000256" key="8">
    <source>
        <dbReference type="ARBA" id="ARBA00023065"/>
    </source>
</evidence>
<feature type="transmembrane region" description="Helical" evidence="12">
    <location>
        <begin position="404"/>
        <end position="425"/>
    </location>
</feature>
<feature type="transmembrane region" description="Helical" evidence="12">
    <location>
        <begin position="316"/>
        <end position="336"/>
    </location>
</feature>
<name>A0A9W7E2H5_9STRA</name>
<dbReference type="AlphaFoldDB" id="A0A9W7E2H5"/>
<feature type="transmembrane region" description="Helical" evidence="12">
    <location>
        <begin position="98"/>
        <end position="122"/>
    </location>
</feature>
<protein>
    <recommendedName>
        <fullName evidence="3">Molybdate-anion transporter</fullName>
    </recommendedName>
    <alternativeName>
        <fullName evidence="10">Major facilitator superfamily domain-containing protein 5</fullName>
    </alternativeName>
    <alternativeName>
        <fullName evidence="11">Molybdate transporter 2 homolog</fullName>
    </alternativeName>
</protein>
<dbReference type="SUPFAM" id="SSF103473">
    <property type="entry name" value="MFS general substrate transporter"/>
    <property type="match status" value="1"/>
</dbReference>
<keyword evidence="8" id="KW-0406">Ion transport</keyword>
<dbReference type="PANTHER" id="PTHR23516">
    <property type="entry name" value="SAM (S-ADENOSYL METHIONINE) TRANSPORTER"/>
    <property type="match status" value="1"/>
</dbReference>
<comment type="function">
    <text evidence="1">Mediates high-affinity intracellular uptake of the rare oligo-element molybdenum.</text>
</comment>
<evidence type="ECO:0000256" key="10">
    <source>
        <dbReference type="ARBA" id="ARBA00030646"/>
    </source>
</evidence>
<dbReference type="Proteomes" id="UP001162640">
    <property type="component" value="Unassembled WGS sequence"/>
</dbReference>
<keyword evidence="9 12" id="KW-0472">Membrane</keyword>
<evidence type="ECO:0000256" key="1">
    <source>
        <dbReference type="ARBA" id="ARBA00003019"/>
    </source>
</evidence>
<evidence type="ECO:0000256" key="7">
    <source>
        <dbReference type="ARBA" id="ARBA00022989"/>
    </source>
</evidence>
<evidence type="ECO:0000256" key="11">
    <source>
        <dbReference type="ARBA" id="ARBA00032555"/>
    </source>
</evidence>
<dbReference type="PANTHER" id="PTHR23516:SF1">
    <property type="entry name" value="MOLYBDATE-ANION TRANSPORTER"/>
    <property type="match status" value="1"/>
</dbReference>
<feature type="transmembrane region" description="Helical" evidence="12">
    <location>
        <begin position="284"/>
        <end position="304"/>
    </location>
</feature>
<comment type="caution">
    <text evidence="13">The sequence shown here is derived from an EMBL/GenBank/DDBJ whole genome shotgun (WGS) entry which is preliminary data.</text>
</comment>
<comment type="subcellular location">
    <subcellularLocation>
        <location evidence="2">Cell membrane</location>
        <topology evidence="2">Multi-pass membrane protein</topology>
    </subcellularLocation>
</comment>
<accession>A0A9W7E2H5</accession>
<dbReference type="InterPro" id="IPR036259">
    <property type="entry name" value="MFS_trans_sf"/>
</dbReference>
<keyword evidence="6 12" id="KW-0812">Transmembrane</keyword>
<evidence type="ECO:0000256" key="2">
    <source>
        <dbReference type="ARBA" id="ARBA00004651"/>
    </source>
</evidence>
<dbReference type="GO" id="GO:0006811">
    <property type="term" value="P:monoatomic ion transport"/>
    <property type="evidence" value="ECO:0007669"/>
    <property type="project" value="UniProtKB-KW"/>
</dbReference>
<sequence length="439" mass="45885">MFCKFVGVSSSKTSAEEASPAHRRLRFKFLPIFYVLRLADWLQGPYFYSVYATKILADGTQYPISLISKLFLTGFASTALFGPSLGRFADEKGRKKGTILFTILYTLGALSTKSSLLTYLFIGRVLSGLGTSLLFSAPESWLVAESQKIKEGDGGKELSKTFGLAYAGDSIVAIMAGQMASAAAKSRGEVGPFELSAVVLALGALGVSTLWGENVGAGGGETSKVGEPSGGIRQALKIALTDKKIALVGMIQAFFEGAMYIFVINWPPSVAAAISKYFGKSATVPYGGIFSCFMACCLVGSTLFSRLSNKLEADELSVGMLGLATAAMGVSAVASSMTGSPLGLLVSSFFLFEACVGCYFPLIGTLRSKIIPESHRSVIMNLFGIPLNAIVVSVFLGIKYLGVSGALGVSAGSLAVAFGASLRLAGVMRAERNGGGVTS</sequence>
<keyword evidence="7 12" id="KW-1133">Transmembrane helix</keyword>
<feature type="transmembrane region" description="Helical" evidence="12">
    <location>
        <begin position="245"/>
        <end position="264"/>
    </location>
</feature>
<evidence type="ECO:0000313" key="13">
    <source>
        <dbReference type="EMBL" id="GMH63812.1"/>
    </source>
</evidence>
<dbReference type="GO" id="GO:0015098">
    <property type="term" value="F:molybdate ion transmembrane transporter activity"/>
    <property type="evidence" value="ECO:0007669"/>
    <property type="project" value="InterPro"/>
</dbReference>
<reference evidence="14" key="1">
    <citation type="journal article" date="2023" name="Commun. Biol.">
        <title>Genome analysis of Parmales, the sister group of diatoms, reveals the evolutionary specialization of diatoms from phago-mixotrophs to photoautotrophs.</title>
        <authorList>
            <person name="Ban H."/>
            <person name="Sato S."/>
            <person name="Yoshikawa S."/>
            <person name="Yamada K."/>
            <person name="Nakamura Y."/>
            <person name="Ichinomiya M."/>
            <person name="Sato N."/>
            <person name="Blanc-Mathieu R."/>
            <person name="Endo H."/>
            <person name="Kuwata A."/>
            <person name="Ogata H."/>
        </authorList>
    </citation>
    <scope>NUCLEOTIDE SEQUENCE [LARGE SCALE GENOMIC DNA]</scope>
</reference>
<feature type="transmembrane region" description="Helical" evidence="12">
    <location>
        <begin position="66"/>
        <end position="86"/>
    </location>
</feature>
<gene>
    <name evidence="13" type="ORF">TL16_g03808</name>
</gene>
<dbReference type="Gene3D" id="1.20.1250.20">
    <property type="entry name" value="MFS general substrate transporter like domains"/>
    <property type="match status" value="1"/>
</dbReference>
<dbReference type="Pfam" id="PF05631">
    <property type="entry name" value="MFS_5"/>
    <property type="match status" value="1"/>
</dbReference>
<evidence type="ECO:0000256" key="12">
    <source>
        <dbReference type="SAM" id="Phobius"/>
    </source>
</evidence>
<evidence type="ECO:0000256" key="6">
    <source>
        <dbReference type="ARBA" id="ARBA00022692"/>
    </source>
</evidence>
<evidence type="ECO:0000256" key="9">
    <source>
        <dbReference type="ARBA" id="ARBA00023136"/>
    </source>
</evidence>
<evidence type="ECO:0000256" key="3">
    <source>
        <dbReference type="ARBA" id="ARBA00021242"/>
    </source>
</evidence>
<feature type="transmembrane region" description="Helical" evidence="12">
    <location>
        <begin position="29"/>
        <end position="46"/>
    </location>
</feature>
<evidence type="ECO:0000256" key="5">
    <source>
        <dbReference type="ARBA" id="ARBA00022475"/>
    </source>
</evidence>
<dbReference type="EMBL" id="BLQM01000102">
    <property type="protein sequence ID" value="GMH63812.1"/>
    <property type="molecule type" value="Genomic_DNA"/>
</dbReference>
<keyword evidence="4" id="KW-0813">Transport</keyword>
<dbReference type="GO" id="GO:0005886">
    <property type="term" value="C:plasma membrane"/>
    <property type="evidence" value="ECO:0007669"/>
    <property type="project" value="UniProtKB-SubCell"/>
</dbReference>